<accession>A0A975HKC7</accession>
<dbReference type="Gene3D" id="3.40.50.1820">
    <property type="entry name" value="alpha/beta hydrolase"/>
    <property type="match status" value="1"/>
</dbReference>
<sequence>MGDFFWANNTRLISQVRDKLTSRERPVDTGNLYAFDFDGRNGKMIFGGHASQPSAASHIKKAPTILGLANFLDPLPQDENQILLRVLPATLNAKGSSAKIDGSELAKIARIDVNNGVIRSYGYQAPIAHAQYVLNEDKKPILVSGMAEDLSVQTYLFNSDEKEWKKLELPGNFEAFQATENDKFVVGLAGIGEEKRGIYKLNLKTLQLEKVFSDEKYDVIKLYSSIDKKTVIGAQIASPLPTYILLDKTHPDAQILKSAINTFPNEQVSLFNKTKDGSQALIWAGSDKSDGSLYLFDIKNQKIRYLYSFREAEKQLPLTDTTPISFTTSDGINLEGFYTQALETKKGKTNKLVVLVHGGPFGARDTFLFDPEVHLLAQHGYNVLRVNFRGSGGRGEAFEALGYQKWGTDIQRDIYEGVQWAIKEKGIAAKKVCIMGTSFGGYSAVMNPIRYPDTYQCAIANAGVYDLSMLYEEGDVPRIYSGKSFLHTTLGTDQAMLAENSPSKLVDKLSVPLLLAHGRRDSRAPLEHFEVLTDALNKEKKPYTVFLGEKEGHGFYSETVRKDYFKTVLAFLNQHLDD</sequence>
<dbReference type="GO" id="GO:0004252">
    <property type="term" value="F:serine-type endopeptidase activity"/>
    <property type="evidence" value="ECO:0007669"/>
    <property type="project" value="TreeGrafter"/>
</dbReference>
<keyword evidence="4" id="KW-1185">Reference proteome</keyword>
<dbReference type="InterPro" id="IPR001375">
    <property type="entry name" value="Peptidase_S9_cat"/>
</dbReference>
<dbReference type="SUPFAM" id="SSF53474">
    <property type="entry name" value="alpha/beta-Hydrolases"/>
    <property type="match status" value="1"/>
</dbReference>
<dbReference type="Pfam" id="PF00326">
    <property type="entry name" value="Peptidase_S9"/>
    <property type="match status" value="1"/>
</dbReference>
<evidence type="ECO:0000313" key="4">
    <source>
        <dbReference type="Proteomes" id="UP000664904"/>
    </source>
</evidence>
<evidence type="ECO:0000259" key="2">
    <source>
        <dbReference type="Pfam" id="PF00326"/>
    </source>
</evidence>
<dbReference type="RefSeq" id="WP_208842488.1">
    <property type="nucleotide sequence ID" value="NZ_CP072133.1"/>
</dbReference>
<dbReference type="PANTHER" id="PTHR42776">
    <property type="entry name" value="SERINE PEPTIDASE S9 FAMILY MEMBER"/>
    <property type="match status" value="1"/>
</dbReference>
<reference evidence="3" key="1">
    <citation type="submission" date="2021-03" db="EMBL/GenBank/DDBJ databases">
        <title>Complete Genome of Pseudoalteromonas xiamenensis STKMTI.2, a new potential marine bacterium producing anti-Vibrio compounds.</title>
        <authorList>
            <person name="Handayani D.P."/>
            <person name="Isnansetyo A."/>
            <person name="Istiqomah I."/>
            <person name="Jumina J."/>
        </authorList>
    </citation>
    <scope>NUCLEOTIDE SEQUENCE</scope>
    <source>
        <strain evidence="3">STKMTI.2</strain>
    </source>
</reference>
<keyword evidence="1" id="KW-0378">Hydrolase</keyword>
<gene>
    <name evidence="3" type="ORF">J5O05_13440</name>
</gene>
<dbReference type="Proteomes" id="UP000664904">
    <property type="component" value="Chromosome"/>
</dbReference>
<dbReference type="KEGG" id="pxi:J5O05_13440"/>
<dbReference type="InterPro" id="IPR029058">
    <property type="entry name" value="AB_hydrolase_fold"/>
</dbReference>
<dbReference type="PANTHER" id="PTHR42776:SF27">
    <property type="entry name" value="DIPEPTIDYL PEPTIDASE FAMILY MEMBER 6"/>
    <property type="match status" value="1"/>
</dbReference>
<dbReference type="EMBL" id="CP072133">
    <property type="protein sequence ID" value="QTH70886.1"/>
    <property type="molecule type" value="Genomic_DNA"/>
</dbReference>
<organism evidence="3 4">
    <name type="scientific">Pseudoalteromonas xiamenensis</name>
    <dbReference type="NCBI Taxonomy" id="882626"/>
    <lineage>
        <taxon>Bacteria</taxon>
        <taxon>Pseudomonadati</taxon>
        <taxon>Pseudomonadota</taxon>
        <taxon>Gammaproteobacteria</taxon>
        <taxon>Alteromonadales</taxon>
        <taxon>Pseudoalteromonadaceae</taxon>
        <taxon>Pseudoalteromonas</taxon>
    </lineage>
</organism>
<evidence type="ECO:0000313" key="3">
    <source>
        <dbReference type="EMBL" id="QTH70886.1"/>
    </source>
</evidence>
<evidence type="ECO:0000256" key="1">
    <source>
        <dbReference type="ARBA" id="ARBA00022801"/>
    </source>
</evidence>
<protein>
    <submittedName>
        <fullName evidence="3">S9 family peptidase</fullName>
    </submittedName>
</protein>
<dbReference type="SUPFAM" id="SSF82171">
    <property type="entry name" value="DPP6 N-terminal domain-like"/>
    <property type="match status" value="1"/>
</dbReference>
<proteinExistence type="predicted"/>
<dbReference type="GO" id="GO:0006508">
    <property type="term" value="P:proteolysis"/>
    <property type="evidence" value="ECO:0007669"/>
    <property type="project" value="InterPro"/>
</dbReference>
<dbReference type="AlphaFoldDB" id="A0A975HKC7"/>
<feature type="domain" description="Peptidase S9 prolyl oligopeptidase catalytic" evidence="2">
    <location>
        <begin position="369"/>
        <end position="577"/>
    </location>
</feature>
<name>A0A975HKC7_9GAMM</name>